<dbReference type="InterPro" id="IPR022234">
    <property type="entry name" value="DUF3759"/>
</dbReference>
<dbReference type="AlphaFoldDB" id="A0A165AFY5"/>
<dbReference type="PANTHER" id="PTHR37450:SF1">
    <property type="entry name" value="CIPC PROTEIN"/>
    <property type="match status" value="1"/>
</dbReference>
<keyword evidence="2" id="KW-1185">Reference proteome</keyword>
<evidence type="ECO:0000313" key="2">
    <source>
        <dbReference type="Proteomes" id="UP000076632"/>
    </source>
</evidence>
<dbReference type="Pfam" id="PF12585">
    <property type="entry name" value="DUF3759"/>
    <property type="match status" value="1"/>
</dbReference>
<accession>A0A165AFY5</accession>
<name>A0A165AFY5_XYLHT</name>
<proteinExistence type="predicted"/>
<organism evidence="1 2">
    <name type="scientific">Xylona heveae (strain CBS 132557 / TC161)</name>
    <dbReference type="NCBI Taxonomy" id="1328760"/>
    <lineage>
        <taxon>Eukaryota</taxon>
        <taxon>Fungi</taxon>
        <taxon>Dikarya</taxon>
        <taxon>Ascomycota</taxon>
        <taxon>Pezizomycotina</taxon>
        <taxon>Xylonomycetes</taxon>
        <taxon>Xylonales</taxon>
        <taxon>Xylonaceae</taxon>
        <taxon>Xylona</taxon>
    </lineage>
</organism>
<evidence type="ECO:0000313" key="1">
    <source>
        <dbReference type="EMBL" id="KZF20411.1"/>
    </source>
</evidence>
<dbReference type="STRING" id="1328760.A0A165AFY5"/>
<protein>
    <recommendedName>
        <fullName evidence="3">CipC-like antibiotic response protein</fullName>
    </recommendedName>
</protein>
<dbReference type="GeneID" id="28901443"/>
<reference evidence="1 2" key="1">
    <citation type="journal article" date="2016" name="Fungal Biol.">
        <title>The genome of Xylona heveae provides a window into fungal endophytism.</title>
        <authorList>
            <person name="Gazis R."/>
            <person name="Kuo A."/>
            <person name="Riley R."/>
            <person name="LaButti K."/>
            <person name="Lipzen A."/>
            <person name="Lin J."/>
            <person name="Amirebrahimi M."/>
            <person name="Hesse C.N."/>
            <person name="Spatafora J.W."/>
            <person name="Henrissat B."/>
            <person name="Hainaut M."/>
            <person name="Grigoriev I.V."/>
            <person name="Hibbett D.S."/>
        </authorList>
    </citation>
    <scope>NUCLEOTIDE SEQUENCE [LARGE SCALE GENOMIC DNA]</scope>
    <source>
        <strain evidence="1 2">TC161</strain>
    </source>
</reference>
<dbReference type="OrthoDB" id="9895617at2759"/>
<dbReference type="OMA" id="MAWGWEQ"/>
<evidence type="ECO:0008006" key="3">
    <source>
        <dbReference type="Google" id="ProtNLM"/>
    </source>
</evidence>
<dbReference type="Proteomes" id="UP000076632">
    <property type="component" value="Unassembled WGS sequence"/>
</dbReference>
<dbReference type="PANTHER" id="PTHR37450">
    <property type="entry name" value="CIPC PROTEIN"/>
    <property type="match status" value="1"/>
</dbReference>
<dbReference type="InParanoid" id="A0A165AFY5"/>
<sequence length="133" mass="15079">MGIFGWDDSNDAYQQYQNGGGQEHEGSKLHEFVGGAAAFEGFKLFEDHQRAEGKQVNHAFAKELVAGFAGAEAEKFAETRGLNEYDKIQARRHAEDSAQNMYSEHYEQNLGADQYDPQQYGGHDYIQNNYNNY</sequence>
<dbReference type="EMBL" id="KV407463">
    <property type="protein sequence ID" value="KZF20411.1"/>
    <property type="molecule type" value="Genomic_DNA"/>
</dbReference>
<gene>
    <name evidence="1" type="ORF">L228DRAFT_285119</name>
</gene>
<dbReference type="RefSeq" id="XP_018185966.1">
    <property type="nucleotide sequence ID" value="XM_018336306.1"/>
</dbReference>